<evidence type="ECO:0000313" key="2">
    <source>
        <dbReference type="EMBL" id="MEJ8853641.1"/>
    </source>
</evidence>
<keyword evidence="1" id="KW-0472">Membrane</keyword>
<reference evidence="2 3" key="1">
    <citation type="submission" date="2024-03" db="EMBL/GenBank/DDBJ databases">
        <title>Novel species of the genus Variovorax.</title>
        <authorList>
            <person name="Liu Q."/>
            <person name="Xin Y.-H."/>
        </authorList>
    </citation>
    <scope>NUCLEOTIDE SEQUENCE [LARGE SCALE GENOMIC DNA]</scope>
    <source>
        <strain evidence="2 3">KACC 18901</strain>
    </source>
</reference>
<organism evidence="2 3">
    <name type="scientific">Variovorax robiniae</name>
    <dbReference type="NCBI Taxonomy" id="1836199"/>
    <lineage>
        <taxon>Bacteria</taxon>
        <taxon>Pseudomonadati</taxon>
        <taxon>Pseudomonadota</taxon>
        <taxon>Betaproteobacteria</taxon>
        <taxon>Burkholderiales</taxon>
        <taxon>Comamonadaceae</taxon>
        <taxon>Variovorax</taxon>
    </lineage>
</organism>
<evidence type="ECO:0000313" key="3">
    <source>
        <dbReference type="Proteomes" id="UP001367030"/>
    </source>
</evidence>
<sequence>MADTETPPPAVVTAAQRRAMAVRSALVVAIWLAMVALLLLRPGSVGQVIALGFVAVCITLYDAPLMRRLAKEKLLHPDRRKAREE</sequence>
<gene>
    <name evidence="2" type="ORF">WKW79_03630</name>
</gene>
<name>A0ABU8X1N5_9BURK</name>
<keyword evidence="1" id="KW-1133">Transmembrane helix</keyword>
<dbReference type="Proteomes" id="UP001367030">
    <property type="component" value="Unassembled WGS sequence"/>
</dbReference>
<keyword evidence="3" id="KW-1185">Reference proteome</keyword>
<dbReference type="EMBL" id="JBBKZS010000001">
    <property type="protein sequence ID" value="MEJ8853641.1"/>
    <property type="molecule type" value="Genomic_DNA"/>
</dbReference>
<evidence type="ECO:0000256" key="1">
    <source>
        <dbReference type="SAM" id="Phobius"/>
    </source>
</evidence>
<comment type="caution">
    <text evidence="2">The sequence shown here is derived from an EMBL/GenBank/DDBJ whole genome shotgun (WGS) entry which is preliminary data.</text>
</comment>
<accession>A0ABU8X1N5</accession>
<protein>
    <submittedName>
        <fullName evidence="2">Uncharacterized protein</fullName>
    </submittedName>
</protein>
<dbReference type="RefSeq" id="WP_340333721.1">
    <property type="nucleotide sequence ID" value="NZ_JBBKZS010000001.1"/>
</dbReference>
<feature type="transmembrane region" description="Helical" evidence="1">
    <location>
        <begin position="45"/>
        <end position="63"/>
    </location>
</feature>
<proteinExistence type="predicted"/>
<feature type="transmembrane region" description="Helical" evidence="1">
    <location>
        <begin position="20"/>
        <end position="39"/>
    </location>
</feature>
<keyword evidence="1" id="KW-0812">Transmembrane</keyword>